<accession>A0A9N7YLK2</accession>
<dbReference type="EMBL" id="CADEAL010001201">
    <property type="protein sequence ID" value="CAB1430068.1"/>
    <property type="molecule type" value="Genomic_DNA"/>
</dbReference>
<organism evidence="1 2">
    <name type="scientific">Pleuronectes platessa</name>
    <name type="common">European plaice</name>
    <dbReference type="NCBI Taxonomy" id="8262"/>
    <lineage>
        <taxon>Eukaryota</taxon>
        <taxon>Metazoa</taxon>
        <taxon>Chordata</taxon>
        <taxon>Craniata</taxon>
        <taxon>Vertebrata</taxon>
        <taxon>Euteleostomi</taxon>
        <taxon>Actinopterygii</taxon>
        <taxon>Neopterygii</taxon>
        <taxon>Teleostei</taxon>
        <taxon>Neoteleostei</taxon>
        <taxon>Acanthomorphata</taxon>
        <taxon>Carangaria</taxon>
        <taxon>Pleuronectiformes</taxon>
        <taxon>Pleuronectoidei</taxon>
        <taxon>Pleuronectidae</taxon>
        <taxon>Pleuronectes</taxon>
    </lineage>
</organism>
<reference evidence="1" key="1">
    <citation type="submission" date="2020-03" db="EMBL/GenBank/DDBJ databases">
        <authorList>
            <person name="Weist P."/>
        </authorList>
    </citation>
    <scope>NUCLEOTIDE SEQUENCE</scope>
</reference>
<evidence type="ECO:0000313" key="2">
    <source>
        <dbReference type="Proteomes" id="UP001153269"/>
    </source>
</evidence>
<keyword evidence="2" id="KW-1185">Reference proteome</keyword>
<gene>
    <name evidence="1" type="ORF">PLEPLA_LOCUS18049</name>
</gene>
<dbReference type="AlphaFoldDB" id="A0A9N7YLK2"/>
<dbReference type="Proteomes" id="UP001153269">
    <property type="component" value="Unassembled WGS sequence"/>
</dbReference>
<comment type="caution">
    <text evidence="1">The sequence shown here is derived from an EMBL/GenBank/DDBJ whole genome shotgun (WGS) entry which is preliminary data.</text>
</comment>
<proteinExistence type="predicted"/>
<evidence type="ECO:0000313" key="1">
    <source>
        <dbReference type="EMBL" id="CAB1430068.1"/>
    </source>
</evidence>
<protein>
    <submittedName>
        <fullName evidence="1">Uncharacterized protein</fullName>
    </submittedName>
</protein>
<name>A0A9N7YLK2_PLEPL</name>
<sequence length="114" mass="12508">MFLENKELVPDPASLGPMVGCGRGRGWLWVLQTRHTCNQSLLIIHPIKPGLSTTSVPDYSLLNEPPGDSPLNNTSWFHPGSSSQHPADPTCSCVHINKLCSSFNYFPVCFGVRT</sequence>